<keyword evidence="2" id="KW-1185">Reference proteome</keyword>
<organism evidence="1 2">
    <name type="scientific">Brassica rapa subsp. trilocularis</name>
    <dbReference type="NCBI Taxonomy" id="1813537"/>
    <lineage>
        <taxon>Eukaryota</taxon>
        <taxon>Viridiplantae</taxon>
        <taxon>Streptophyta</taxon>
        <taxon>Embryophyta</taxon>
        <taxon>Tracheophyta</taxon>
        <taxon>Spermatophyta</taxon>
        <taxon>Magnoliopsida</taxon>
        <taxon>eudicotyledons</taxon>
        <taxon>Gunneridae</taxon>
        <taxon>Pentapetalae</taxon>
        <taxon>rosids</taxon>
        <taxon>malvids</taxon>
        <taxon>Brassicales</taxon>
        <taxon>Brassicaceae</taxon>
        <taxon>Brassiceae</taxon>
        <taxon>Brassica</taxon>
    </lineage>
</organism>
<sequence>MDCGAILELAVVLDWSAFGLDLPQISEESVTCDPTQSSRTAGLERIPSGDVSDVLAEVSDVLASLGYPLMWMGPKIVMENARLLVLTRIAHLALMGVIVLQKRPRPWVPIIGQFSHAKDCPIIEDPYSVAHLVRHFKPDGCLLPSLQNMTERDTYVKMVIAHAKAMEAKLRVYDFGETLARHSSLRRALRDEESRSRVEA</sequence>
<gene>
    <name evidence="1" type="primary">A04p010480.1_BraROA</name>
    <name evidence="1" type="ORF">IGI04_015054</name>
</gene>
<dbReference type="EMBL" id="JADBGQ010000004">
    <property type="protein sequence ID" value="KAG5400447.1"/>
    <property type="molecule type" value="Genomic_DNA"/>
</dbReference>
<protein>
    <submittedName>
        <fullName evidence="1">Uncharacterized protein</fullName>
    </submittedName>
</protein>
<comment type="caution">
    <text evidence="1">The sequence shown here is derived from an EMBL/GenBank/DDBJ whole genome shotgun (WGS) entry which is preliminary data.</text>
</comment>
<name>A0ABQ7MP28_BRACM</name>
<proteinExistence type="predicted"/>
<reference evidence="1 2" key="1">
    <citation type="submission" date="2021-03" db="EMBL/GenBank/DDBJ databases">
        <authorList>
            <person name="King G.J."/>
            <person name="Bancroft I."/>
            <person name="Baten A."/>
            <person name="Bloomfield J."/>
            <person name="Borpatragohain P."/>
            <person name="He Z."/>
            <person name="Irish N."/>
            <person name="Irwin J."/>
            <person name="Liu K."/>
            <person name="Mauleon R.P."/>
            <person name="Moore J."/>
            <person name="Morris R."/>
            <person name="Ostergaard L."/>
            <person name="Wang B."/>
            <person name="Wells R."/>
        </authorList>
    </citation>
    <scope>NUCLEOTIDE SEQUENCE [LARGE SCALE GENOMIC DNA]</scope>
    <source>
        <strain evidence="1">R-o-18</strain>
        <tissue evidence="1">Leaf</tissue>
    </source>
</reference>
<dbReference type="Proteomes" id="UP000823674">
    <property type="component" value="Chromosome A04"/>
</dbReference>
<evidence type="ECO:0000313" key="2">
    <source>
        <dbReference type="Proteomes" id="UP000823674"/>
    </source>
</evidence>
<accession>A0ABQ7MP28</accession>
<evidence type="ECO:0000313" key="1">
    <source>
        <dbReference type="EMBL" id="KAG5400447.1"/>
    </source>
</evidence>